<keyword evidence="2 7" id="KW-0285">Flavoprotein</keyword>
<comment type="caution">
    <text evidence="9">The sequence shown here is derived from an EMBL/GenBank/DDBJ whole genome shotgun (WGS) entry which is preliminary data.</text>
</comment>
<dbReference type="Pfam" id="PF01070">
    <property type="entry name" value="FMN_dh"/>
    <property type="match status" value="1"/>
</dbReference>
<keyword evidence="10" id="KW-1185">Reference proteome</keyword>
<dbReference type="PANTHER" id="PTHR10578:SF107">
    <property type="entry name" value="2-HYDROXYACID OXIDASE 1"/>
    <property type="match status" value="1"/>
</dbReference>
<evidence type="ECO:0000256" key="5">
    <source>
        <dbReference type="ARBA" id="ARBA00024042"/>
    </source>
</evidence>
<feature type="binding site" evidence="7">
    <location>
        <position position="248"/>
    </location>
    <ligand>
        <name>glyoxylate</name>
        <dbReference type="ChEBI" id="CHEBI:36655"/>
    </ligand>
</feature>
<keyword evidence="3 7" id="KW-0288">FMN</keyword>
<feature type="binding site" evidence="7">
    <location>
        <position position="141"/>
    </location>
    <ligand>
        <name>glyoxylate</name>
        <dbReference type="ChEBI" id="CHEBI:36655"/>
    </ligand>
</feature>
<dbReference type="PIRSF" id="PIRSF000138">
    <property type="entry name" value="Al-hdrx_acd_dh"/>
    <property type="match status" value="1"/>
</dbReference>
<name>A0A317F8E6_9PROT</name>
<feature type="binding site" evidence="7">
    <location>
        <begin position="299"/>
        <end position="300"/>
    </location>
    <ligand>
        <name>FMN</name>
        <dbReference type="ChEBI" id="CHEBI:58210"/>
    </ligand>
</feature>
<evidence type="ECO:0000256" key="7">
    <source>
        <dbReference type="PIRSR" id="PIRSR000138-2"/>
    </source>
</evidence>
<feature type="binding site" evidence="7">
    <location>
        <position position="221"/>
    </location>
    <ligand>
        <name>FMN</name>
        <dbReference type="ChEBI" id="CHEBI:58210"/>
    </ligand>
</feature>
<dbReference type="InterPro" id="IPR012133">
    <property type="entry name" value="Alpha-hydoxy_acid_DH_FMN"/>
</dbReference>
<feature type="binding site" evidence="7">
    <location>
        <position position="176"/>
    </location>
    <ligand>
        <name>glyoxylate</name>
        <dbReference type="ChEBI" id="CHEBI:36655"/>
    </ligand>
</feature>
<dbReference type="EMBL" id="QGNA01000006">
    <property type="protein sequence ID" value="PWS34703.1"/>
    <property type="molecule type" value="Genomic_DNA"/>
</dbReference>
<dbReference type="GO" id="GO:0010181">
    <property type="term" value="F:FMN binding"/>
    <property type="evidence" value="ECO:0007669"/>
    <property type="project" value="InterPro"/>
</dbReference>
<feature type="binding site" evidence="7">
    <location>
        <position position="117"/>
    </location>
    <ligand>
        <name>FMN</name>
        <dbReference type="ChEBI" id="CHEBI:58210"/>
    </ligand>
</feature>
<protein>
    <submittedName>
        <fullName evidence="9">Alpha-hydroxy-acid oxidizing enzyme</fullName>
    </submittedName>
</protein>
<dbReference type="PROSITE" id="PS00557">
    <property type="entry name" value="FMN_HYDROXY_ACID_DH_1"/>
    <property type="match status" value="1"/>
</dbReference>
<dbReference type="GO" id="GO:0005886">
    <property type="term" value="C:plasma membrane"/>
    <property type="evidence" value="ECO:0007669"/>
    <property type="project" value="TreeGrafter"/>
</dbReference>
<feature type="binding site" evidence="7">
    <location>
        <position position="34"/>
    </location>
    <ligand>
        <name>glyoxylate</name>
        <dbReference type="ChEBI" id="CHEBI:36655"/>
    </ligand>
</feature>
<organism evidence="9 10">
    <name type="scientific">Falsiroseomonas bella</name>
    <dbReference type="NCBI Taxonomy" id="2184016"/>
    <lineage>
        <taxon>Bacteria</taxon>
        <taxon>Pseudomonadati</taxon>
        <taxon>Pseudomonadota</taxon>
        <taxon>Alphaproteobacteria</taxon>
        <taxon>Acetobacterales</taxon>
        <taxon>Roseomonadaceae</taxon>
        <taxon>Falsiroseomonas</taxon>
    </lineage>
</organism>
<feature type="domain" description="FMN hydroxy acid dehydrogenase" evidence="8">
    <location>
        <begin position="8"/>
        <end position="350"/>
    </location>
</feature>
<proteinExistence type="inferred from homology"/>
<dbReference type="AlphaFoldDB" id="A0A317F8E6"/>
<feature type="binding site" evidence="7">
    <location>
        <position position="167"/>
    </location>
    <ligand>
        <name>glyoxylate</name>
        <dbReference type="ChEBI" id="CHEBI:36655"/>
    </ligand>
</feature>
<feature type="binding site" evidence="7">
    <location>
        <position position="243"/>
    </location>
    <ligand>
        <name>FMN</name>
        <dbReference type="ChEBI" id="CHEBI:58210"/>
    </ligand>
</feature>
<feature type="active site" description="Proton acceptor" evidence="6">
    <location>
        <position position="245"/>
    </location>
</feature>
<dbReference type="GO" id="GO:0009060">
    <property type="term" value="P:aerobic respiration"/>
    <property type="evidence" value="ECO:0007669"/>
    <property type="project" value="TreeGrafter"/>
</dbReference>
<sequence>MGNAMSSEGQERFQTLHELVKAAKLKLNANIWDYLVGATETETTMQRNRAALDSVAFRPRVLRDVSKVDSSATFLGRRKIRLPVMLCPVGSLDSFEPGGAATAGRAAAAFGVPIMVSSVTQPGLEESAKAAAEGPKIFQLYVRGGPDFVDDHVKRAMDVGYDAFCITVDSAHYSRRERDIAKRFVKHWRARSEGMNYQAALAWSDIARFREKHPDVTLILKGIGMAEDAEIAVKHGVQVVHVSNHGGRQLDHGRGSLAVLPEVVQAVGGKARVWMDGGISRGTDLVKAVALGAELVGIGRLYCYGLAAAGEQGVLRVLQLLEDEVQTCLGLLGATCFAEVERNQVVAAAPTVLPHVHSAFPLLAEPERGY</sequence>
<evidence type="ECO:0000256" key="4">
    <source>
        <dbReference type="ARBA" id="ARBA00023002"/>
    </source>
</evidence>
<feature type="binding site" evidence="7">
    <location>
        <begin position="88"/>
        <end position="90"/>
    </location>
    <ligand>
        <name>FMN</name>
        <dbReference type="ChEBI" id="CHEBI:58210"/>
    </ligand>
</feature>
<dbReference type="PANTHER" id="PTHR10578">
    <property type="entry name" value="S -2-HYDROXY-ACID OXIDASE-RELATED"/>
    <property type="match status" value="1"/>
</dbReference>
<evidence type="ECO:0000259" key="8">
    <source>
        <dbReference type="PROSITE" id="PS51349"/>
    </source>
</evidence>
<dbReference type="SUPFAM" id="SSF51395">
    <property type="entry name" value="FMN-linked oxidoreductases"/>
    <property type="match status" value="1"/>
</dbReference>
<evidence type="ECO:0000256" key="3">
    <source>
        <dbReference type="ARBA" id="ARBA00022643"/>
    </source>
</evidence>
<dbReference type="GO" id="GO:0004459">
    <property type="term" value="F:L-lactate dehydrogenase (NAD+) activity"/>
    <property type="evidence" value="ECO:0007669"/>
    <property type="project" value="TreeGrafter"/>
</dbReference>
<dbReference type="CDD" id="cd02809">
    <property type="entry name" value="alpha_hydroxyacid_oxid_FMN"/>
    <property type="match status" value="1"/>
</dbReference>
<evidence type="ECO:0000256" key="2">
    <source>
        <dbReference type="ARBA" id="ARBA00022630"/>
    </source>
</evidence>
<dbReference type="InterPro" id="IPR037396">
    <property type="entry name" value="FMN_HAD"/>
</dbReference>
<evidence type="ECO:0000313" key="10">
    <source>
        <dbReference type="Proteomes" id="UP000245765"/>
    </source>
</evidence>
<evidence type="ECO:0000256" key="6">
    <source>
        <dbReference type="PIRSR" id="PIRSR000138-1"/>
    </source>
</evidence>
<keyword evidence="4" id="KW-0560">Oxidoreductase</keyword>
<dbReference type="InterPro" id="IPR013785">
    <property type="entry name" value="Aldolase_TIM"/>
</dbReference>
<dbReference type="Proteomes" id="UP000245765">
    <property type="component" value="Unassembled WGS sequence"/>
</dbReference>
<reference evidence="10" key="1">
    <citation type="submission" date="2018-05" db="EMBL/GenBank/DDBJ databases">
        <authorList>
            <person name="Du Z."/>
            <person name="Wang X."/>
        </authorList>
    </citation>
    <scope>NUCLEOTIDE SEQUENCE [LARGE SCALE GENOMIC DNA]</scope>
    <source>
        <strain evidence="10">CQN31</strain>
    </source>
</reference>
<dbReference type="InterPro" id="IPR000262">
    <property type="entry name" value="FMN-dep_DH"/>
</dbReference>
<accession>A0A317F8E6</accession>
<dbReference type="InterPro" id="IPR008259">
    <property type="entry name" value="FMN_hydac_DH_AS"/>
</dbReference>
<comment type="similarity">
    <text evidence="5">Belongs to the FMN-dependent alpha-hydroxy acid dehydrogenase family.</text>
</comment>
<feature type="binding site" evidence="7">
    <location>
        <position position="139"/>
    </location>
    <ligand>
        <name>FMN</name>
        <dbReference type="ChEBI" id="CHEBI:58210"/>
    </ligand>
</feature>
<dbReference type="PROSITE" id="PS51349">
    <property type="entry name" value="FMN_HYDROXY_ACID_DH_2"/>
    <property type="match status" value="1"/>
</dbReference>
<gene>
    <name evidence="9" type="ORF">DFH01_24590</name>
</gene>
<comment type="cofactor">
    <cofactor evidence="1">
        <name>FMN</name>
        <dbReference type="ChEBI" id="CHEBI:58210"/>
    </cofactor>
</comment>
<evidence type="ECO:0000256" key="1">
    <source>
        <dbReference type="ARBA" id="ARBA00001917"/>
    </source>
</evidence>
<feature type="binding site" evidence="7">
    <location>
        <position position="245"/>
    </location>
    <ligand>
        <name>glyoxylate</name>
        <dbReference type="ChEBI" id="CHEBI:36655"/>
    </ligand>
</feature>
<dbReference type="OrthoDB" id="9770452at2"/>
<dbReference type="Gene3D" id="3.20.20.70">
    <property type="entry name" value="Aldolase class I"/>
    <property type="match status" value="1"/>
</dbReference>
<evidence type="ECO:0000313" key="9">
    <source>
        <dbReference type="EMBL" id="PWS34703.1"/>
    </source>
</evidence>